<accession>G3MIZ7</accession>
<reference evidence="2" key="1">
    <citation type="journal article" date="2011" name="PLoS ONE">
        <title>A deep insight into the sialotranscriptome of the gulf coast tick, Amblyomma maculatum.</title>
        <authorList>
            <person name="Karim S."/>
            <person name="Singh P."/>
            <person name="Ribeiro J.M."/>
        </authorList>
    </citation>
    <scope>NUCLEOTIDE SEQUENCE</scope>
    <source>
        <tissue evidence="2">Salivary gland</tissue>
    </source>
</reference>
<dbReference type="InterPro" id="IPR013216">
    <property type="entry name" value="Methyltransf_11"/>
</dbReference>
<organism evidence="2">
    <name type="scientific">Amblyomma maculatum</name>
    <name type="common">Gulf Coast tick</name>
    <dbReference type="NCBI Taxonomy" id="34609"/>
    <lineage>
        <taxon>Eukaryota</taxon>
        <taxon>Metazoa</taxon>
        <taxon>Ecdysozoa</taxon>
        <taxon>Arthropoda</taxon>
        <taxon>Chelicerata</taxon>
        <taxon>Arachnida</taxon>
        <taxon>Acari</taxon>
        <taxon>Parasitiformes</taxon>
        <taxon>Ixodida</taxon>
        <taxon>Ixodoidea</taxon>
        <taxon>Ixodidae</taxon>
        <taxon>Amblyomminae</taxon>
        <taxon>Amblyomma</taxon>
    </lineage>
</organism>
<feature type="domain" description="Methyltransferase type 11" evidence="1">
    <location>
        <begin position="10"/>
        <end position="96"/>
    </location>
</feature>
<protein>
    <recommendedName>
        <fullName evidence="1">Methyltransferase type 11 domain-containing protein</fullName>
    </recommendedName>
</protein>
<dbReference type="AlphaFoldDB" id="G3MIZ7"/>
<evidence type="ECO:0000259" key="1">
    <source>
        <dbReference type="Pfam" id="PF08241"/>
    </source>
</evidence>
<name>G3MIZ7_AMBMU</name>
<dbReference type="Pfam" id="PF08241">
    <property type="entry name" value="Methyltransf_11"/>
    <property type="match status" value="1"/>
</dbReference>
<sequence>YFTLTHLLPRLPSWCGKLVGADNSPSMLTFARENRAHPKISYRELDLLADEDVARFVRAEGSFQRVYSFLALHWITDQRHAMRNIEALTAPGGECFLVFTSNLFVFDVFAAMLKSARWSKYSDILLPVIPETREMEDLASLRSHLVSVVRATELLPLACEVLRIAAKNGLSKDSALDFFCLMNPLYPLLNEKERVELRSFTEEVLQYFTEQRRGGAVGQHNILVIHACKPESKLHMR</sequence>
<feature type="non-terminal residue" evidence="2">
    <location>
        <position position="1"/>
    </location>
</feature>
<dbReference type="EMBL" id="JO841848">
    <property type="protein sequence ID" value="AEO33465.1"/>
    <property type="molecule type" value="mRNA"/>
</dbReference>
<dbReference type="InterPro" id="IPR029063">
    <property type="entry name" value="SAM-dependent_MTases_sf"/>
</dbReference>
<dbReference type="SUPFAM" id="SSF53335">
    <property type="entry name" value="S-adenosyl-L-methionine-dependent methyltransferases"/>
    <property type="match status" value="1"/>
</dbReference>
<proteinExistence type="evidence at transcript level"/>
<dbReference type="GO" id="GO:0008757">
    <property type="term" value="F:S-adenosylmethionine-dependent methyltransferase activity"/>
    <property type="evidence" value="ECO:0007669"/>
    <property type="project" value="InterPro"/>
</dbReference>
<evidence type="ECO:0000313" key="2">
    <source>
        <dbReference type="EMBL" id="AEO33465.1"/>
    </source>
</evidence>
<dbReference type="Gene3D" id="3.40.50.150">
    <property type="entry name" value="Vaccinia Virus protein VP39"/>
    <property type="match status" value="1"/>
</dbReference>